<organism evidence="2 3">
    <name type="scientific">Agaricicola taiwanensis</name>
    <dbReference type="NCBI Taxonomy" id="591372"/>
    <lineage>
        <taxon>Bacteria</taxon>
        <taxon>Pseudomonadati</taxon>
        <taxon>Pseudomonadota</taxon>
        <taxon>Alphaproteobacteria</taxon>
        <taxon>Rhodobacterales</taxon>
        <taxon>Paracoccaceae</taxon>
        <taxon>Agaricicola</taxon>
    </lineage>
</organism>
<gene>
    <name evidence="2" type="ORF">GCM10007276_00780</name>
</gene>
<feature type="transmembrane region" description="Helical" evidence="1">
    <location>
        <begin position="83"/>
        <end position="101"/>
    </location>
</feature>
<protein>
    <submittedName>
        <fullName evidence="2">Uncharacterized protein</fullName>
    </submittedName>
</protein>
<feature type="transmembrane region" description="Helical" evidence="1">
    <location>
        <begin position="45"/>
        <end position="71"/>
    </location>
</feature>
<accession>A0A8J2YF03</accession>
<evidence type="ECO:0000256" key="1">
    <source>
        <dbReference type="SAM" id="Phobius"/>
    </source>
</evidence>
<dbReference type="RefSeq" id="WP_188407704.1">
    <property type="nucleotide sequence ID" value="NZ_BMCP01000001.1"/>
</dbReference>
<keyword evidence="3" id="KW-1185">Reference proteome</keyword>
<evidence type="ECO:0000313" key="3">
    <source>
        <dbReference type="Proteomes" id="UP000602745"/>
    </source>
</evidence>
<dbReference type="Proteomes" id="UP000602745">
    <property type="component" value="Unassembled WGS sequence"/>
</dbReference>
<reference evidence="2" key="1">
    <citation type="journal article" date="2014" name="Int. J. Syst. Evol. Microbiol.">
        <title>Complete genome sequence of Corynebacterium casei LMG S-19264T (=DSM 44701T), isolated from a smear-ripened cheese.</title>
        <authorList>
            <consortium name="US DOE Joint Genome Institute (JGI-PGF)"/>
            <person name="Walter F."/>
            <person name="Albersmeier A."/>
            <person name="Kalinowski J."/>
            <person name="Ruckert C."/>
        </authorList>
    </citation>
    <scope>NUCLEOTIDE SEQUENCE</scope>
    <source>
        <strain evidence="2">CCM 7684</strain>
    </source>
</reference>
<comment type="caution">
    <text evidence="2">The sequence shown here is derived from an EMBL/GenBank/DDBJ whole genome shotgun (WGS) entry which is preliminary data.</text>
</comment>
<keyword evidence="1" id="KW-0472">Membrane</keyword>
<feature type="transmembrane region" description="Helical" evidence="1">
    <location>
        <begin position="7"/>
        <end position="33"/>
    </location>
</feature>
<reference evidence="2" key="2">
    <citation type="submission" date="2020-09" db="EMBL/GenBank/DDBJ databases">
        <authorList>
            <person name="Sun Q."/>
            <person name="Sedlacek I."/>
        </authorList>
    </citation>
    <scope>NUCLEOTIDE SEQUENCE</scope>
    <source>
        <strain evidence="2">CCM 7684</strain>
    </source>
</reference>
<keyword evidence="1" id="KW-1133">Transmembrane helix</keyword>
<dbReference type="AlphaFoldDB" id="A0A8J2YF03"/>
<dbReference type="EMBL" id="BMCP01000001">
    <property type="protein sequence ID" value="GGE27438.1"/>
    <property type="molecule type" value="Genomic_DNA"/>
</dbReference>
<proteinExistence type="predicted"/>
<evidence type="ECO:0000313" key="2">
    <source>
        <dbReference type="EMBL" id="GGE27438.1"/>
    </source>
</evidence>
<sequence>MSHIIIRLLLITSGYVLAVMAATAVLMAITLSYGTPQDPVDQGAFLVMLVAFAPTLWWIVGPITTVGFAAAAGIAEVFAIRSWIFFALAGAAIAYTAWSLLEIGESGPVFTALEAVAAGFVAGLTYWLVAGRTSGVSSRASETA</sequence>
<name>A0A8J2YF03_9RHOB</name>
<feature type="transmembrane region" description="Helical" evidence="1">
    <location>
        <begin position="107"/>
        <end position="129"/>
    </location>
</feature>
<keyword evidence="1" id="KW-0812">Transmembrane</keyword>